<dbReference type="EC" id="7.-.-.-" evidence="10"/>
<keyword evidence="12" id="KW-1185">Reference proteome</keyword>
<evidence type="ECO:0000256" key="3">
    <source>
        <dbReference type="ARBA" id="ARBA00022630"/>
    </source>
</evidence>
<feature type="transmembrane region" description="Helical" evidence="10">
    <location>
        <begin position="232"/>
        <end position="251"/>
    </location>
</feature>
<dbReference type="OrthoDB" id="9776359at2"/>
<keyword evidence="8 10" id="KW-1133">Transmembrane helix</keyword>
<evidence type="ECO:0000256" key="4">
    <source>
        <dbReference type="ARBA" id="ARBA00022643"/>
    </source>
</evidence>
<evidence type="ECO:0000256" key="5">
    <source>
        <dbReference type="ARBA" id="ARBA00022692"/>
    </source>
</evidence>
<evidence type="ECO:0000313" key="11">
    <source>
        <dbReference type="EMBL" id="EIJ33293.1"/>
    </source>
</evidence>
<dbReference type="RefSeq" id="WP_002707247.1">
    <property type="nucleotide sequence ID" value="NZ_JH651384.1"/>
</dbReference>
<comment type="cofactor">
    <cofactor evidence="10">
        <name>FMN</name>
        <dbReference type="ChEBI" id="CHEBI:58210"/>
    </cofactor>
</comment>
<feature type="transmembrane region" description="Helical" evidence="10">
    <location>
        <begin position="289"/>
        <end position="307"/>
    </location>
</feature>
<sequence precursor="true">MKFIKRTSPYITGKNDVGHVMRQVIYALVPGTLALLWYFGWGVLSNLLLAILFAELLEWGMLKLRQRPVRPFLSDYSAVVTAWLLAVAMPAFSPWWLILIAMVFAIVIAKHLYGGLGYNPFNPAMIGYTAVLISYPVQMTIWPAPLDFSFSHINLGQALQQVFGAGAQGWDAFTSATPLDAVKVDLKMGKPLAEILSNGSFGLFAGRAWEWVSLAWLVGGLWMLYQRIISWHIPAALLGVLGLMASIFWLINPQAYSSPLFHLLGGGAMLGAFFIATDPVSASTTPVGKLFYAGGIGLFTYIIRTWGGYPDGIAFSVIIMNMAVPLIDYYTQPRVYGTKQRFPG</sequence>
<keyword evidence="4 10" id="KW-0288">FMN</keyword>
<proteinExistence type="inferred from homology"/>
<feature type="transmembrane region" description="Helical" evidence="10">
    <location>
        <begin position="95"/>
        <end position="113"/>
    </location>
</feature>
<evidence type="ECO:0000256" key="10">
    <source>
        <dbReference type="HAMAP-Rule" id="MF_00462"/>
    </source>
</evidence>
<keyword evidence="10" id="KW-0997">Cell inner membrane</keyword>
<keyword evidence="1 10" id="KW-0813">Transport</keyword>
<evidence type="ECO:0000256" key="1">
    <source>
        <dbReference type="ARBA" id="ARBA00022448"/>
    </source>
</evidence>
<feature type="modified residue" description="FMN phosphoryl threonine" evidence="10">
    <location>
        <position position="177"/>
    </location>
</feature>
<dbReference type="PANTHER" id="PTHR30578:SF0">
    <property type="entry name" value="ION-TRANSLOCATING OXIDOREDUCTASE COMPLEX SUBUNIT D"/>
    <property type="match status" value="1"/>
</dbReference>
<dbReference type="NCBIfam" id="TIGR01946">
    <property type="entry name" value="rnfD"/>
    <property type="match status" value="1"/>
</dbReference>
<comment type="function">
    <text evidence="10">Part of a membrane-bound complex that couples electron transfer with translocation of ions across the membrane.</text>
</comment>
<comment type="similarity">
    <text evidence="10">Belongs to the NqrB/RnfD family.</text>
</comment>
<keyword evidence="9 10" id="KW-0472">Membrane</keyword>
<feature type="transmembrane region" description="Helical" evidence="10">
    <location>
        <begin position="313"/>
        <end position="331"/>
    </location>
</feature>
<evidence type="ECO:0000313" key="12">
    <source>
        <dbReference type="Proteomes" id="UP000005317"/>
    </source>
</evidence>
<dbReference type="AlphaFoldDB" id="A0A656HAP1"/>
<comment type="subunit">
    <text evidence="10">The complex is composed of six subunits: RnfA, RnfB, RnfC, RnfD, RnfE and RnfG.</text>
</comment>
<feature type="transmembrane region" description="Helical" evidence="10">
    <location>
        <begin position="125"/>
        <end position="144"/>
    </location>
</feature>
<evidence type="ECO:0000256" key="7">
    <source>
        <dbReference type="ARBA" id="ARBA00022982"/>
    </source>
</evidence>
<keyword evidence="2 10" id="KW-0597">Phosphoprotein</keyword>
<evidence type="ECO:0000256" key="2">
    <source>
        <dbReference type="ARBA" id="ARBA00022553"/>
    </source>
</evidence>
<comment type="subcellular location">
    <subcellularLocation>
        <location evidence="10">Cell inner membrane</location>
        <topology evidence="10">Multi-pass membrane protein</topology>
    </subcellularLocation>
</comment>
<dbReference type="GO" id="GO:0005886">
    <property type="term" value="C:plasma membrane"/>
    <property type="evidence" value="ECO:0007669"/>
    <property type="project" value="UniProtKB-SubCell"/>
</dbReference>
<reference evidence="12" key="1">
    <citation type="journal article" date="2011" name="Stand. Genomic Sci.">
        <title>Genome sequence of the filamentous, gliding Thiothrix nivea neotype strain (JP2(T)).</title>
        <authorList>
            <person name="Lapidus A."/>
            <person name="Nolan M."/>
            <person name="Lucas S."/>
            <person name="Glavina Del Rio T."/>
            <person name="Tice H."/>
            <person name="Cheng J.F."/>
            <person name="Tapia R."/>
            <person name="Han C."/>
            <person name="Goodwin L."/>
            <person name="Pitluck S."/>
            <person name="Liolios K."/>
            <person name="Pagani I."/>
            <person name="Ivanova N."/>
            <person name="Huntemann M."/>
            <person name="Mavromatis K."/>
            <person name="Mikhailova N."/>
            <person name="Pati A."/>
            <person name="Chen A."/>
            <person name="Palaniappan K."/>
            <person name="Land M."/>
            <person name="Brambilla E.M."/>
            <person name="Rohde M."/>
            <person name="Abt B."/>
            <person name="Verbarg S."/>
            <person name="Goker M."/>
            <person name="Bristow J."/>
            <person name="Eisen J.A."/>
            <person name="Markowitz V."/>
            <person name="Hugenholtz P."/>
            <person name="Kyrpides N.C."/>
            <person name="Klenk H.P."/>
            <person name="Woyke T."/>
        </authorList>
    </citation>
    <scope>NUCLEOTIDE SEQUENCE [LARGE SCALE GENOMIC DNA]</scope>
    <source>
        <strain evidence="12">ATCC 35100 / DSM 5205 / JP2</strain>
    </source>
</reference>
<dbReference type="NCBIfam" id="NF002011">
    <property type="entry name" value="PRK00816.1"/>
    <property type="match status" value="1"/>
</dbReference>
<dbReference type="Proteomes" id="UP000005317">
    <property type="component" value="Unassembled WGS sequence"/>
</dbReference>
<evidence type="ECO:0000256" key="9">
    <source>
        <dbReference type="ARBA" id="ARBA00023136"/>
    </source>
</evidence>
<keyword evidence="10" id="KW-1003">Cell membrane</keyword>
<feature type="transmembrane region" description="Helical" evidence="10">
    <location>
        <begin position="35"/>
        <end position="57"/>
    </location>
</feature>
<keyword evidence="5 10" id="KW-0812">Transmembrane</keyword>
<feature type="transmembrane region" description="Helical" evidence="10">
    <location>
        <begin position="208"/>
        <end position="225"/>
    </location>
</feature>
<dbReference type="PANTHER" id="PTHR30578">
    <property type="entry name" value="ELECTRON TRANSPORT COMPLEX PROTEIN RNFD"/>
    <property type="match status" value="1"/>
</dbReference>
<dbReference type="GO" id="GO:0055085">
    <property type="term" value="P:transmembrane transport"/>
    <property type="evidence" value="ECO:0007669"/>
    <property type="project" value="InterPro"/>
</dbReference>
<dbReference type="GO" id="GO:0022900">
    <property type="term" value="P:electron transport chain"/>
    <property type="evidence" value="ECO:0007669"/>
    <property type="project" value="UniProtKB-UniRule"/>
</dbReference>
<keyword evidence="6 10" id="KW-1278">Translocase</keyword>
<dbReference type="HAMAP" id="MF_00462">
    <property type="entry name" value="RsxD_RnfD"/>
    <property type="match status" value="1"/>
</dbReference>
<dbReference type="EMBL" id="JH651384">
    <property type="protein sequence ID" value="EIJ33293.1"/>
    <property type="molecule type" value="Genomic_DNA"/>
</dbReference>
<evidence type="ECO:0000256" key="6">
    <source>
        <dbReference type="ARBA" id="ARBA00022967"/>
    </source>
</evidence>
<accession>A0A656HAP1</accession>
<dbReference type="InterPro" id="IPR004338">
    <property type="entry name" value="NqrB/RnfD"/>
</dbReference>
<feature type="transmembrane region" description="Helical" evidence="10">
    <location>
        <begin position="257"/>
        <end position="277"/>
    </location>
</feature>
<evidence type="ECO:0000256" key="8">
    <source>
        <dbReference type="ARBA" id="ARBA00022989"/>
    </source>
</evidence>
<dbReference type="InterPro" id="IPR011303">
    <property type="entry name" value="RnfD_bac"/>
</dbReference>
<name>A0A656HAP1_THINJ</name>
<protein>
    <recommendedName>
        <fullName evidence="10">Ion-translocating oxidoreductase complex subunit D</fullName>
        <ecNumber evidence="10">7.-.-.-</ecNumber>
    </recommendedName>
    <alternativeName>
        <fullName evidence="10">Rnf electron transport complex subunit D</fullName>
    </alternativeName>
</protein>
<keyword evidence="3 10" id="KW-0285">Flavoprotein</keyword>
<organism evidence="11 12">
    <name type="scientific">Thiothrix nivea (strain ATCC 35100 / DSM 5205 / JP2)</name>
    <dbReference type="NCBI Taxonomy" id="870187"/>
    <lineage>
        <taxon>Bacteria</taxon>
        <taxon>Pseudomonadati</taxon>
        <taxon>Pseudomonadota</taxon>
        <taxon>Gammaproteobacteria</taxon>
        <taxon>Thiotrichales</taxon>
        <taxon>Thiotrichaceae</taxon>
        <taxon>Thiothrix</taxon>
    </lineage>
</organism>
<gene>
    <name evidence="10" type="primary">rnfD</name>
    <name evidence="11" type="ORF">Thini_0656</name>
</gene>
<keyword evidence="7 10" id="KW-0249">Electron transport</keyword>
<dbReference type="Pfam" id="PF03116">
    <property type="entry name" value="NQR2_RnfD_RnfE"/>
    <property type="match status" value="1"/>
</dbReference>